<evidence type="ECO:0000259" key="4">
    <source>
        <dbReference type="Pfam" id="PF05592"/>
    </source>
</evidence>
<dbReference type="Gene3D" id="2.60.120.260">
    <property type="entry name" value="Galactose-binding domain-like"/>
    <property type="match status" value="2"/>
</dbReference>
<dbReference type="PANTHER" id="PTHR33307:SF6">
    <property type="entry name" value="ALPHA-RHAMNOSIDASE (EUROFUNG)-RELATED"/>
    <property type="match status" value="1"/>
</dbReference>
<dbReference type="InterPro" id="IPR035396">
    <property type="entry name" value="Bac_rhamnosid6H"/>
</dbReference>
<dbReference type="InterPro" id="IPR016007">
    <property type="entry name" value="Alpha_rhamnosid"/>
</dbReference>
<dbReference type="Gene3D" id="2.60.40.10">
    <property type="entry name" value="Immunoglobulins"/>
    <property type="match status" value="1"/>
</dbReference>
<dbReference type="InterPro" id="IPR013783">
    <property type="entry name" value="Ig-like_fold"/>
</dbReference>
<dbReference type="EC" id="3.2.1.40" evidence="2"/>
<dbReference type="InterPro" id="IPR012341">
    <property type="entry name" value="6hp_glycosidase-like_sf"/>
</dbReference>
<evidence type="ECO:0000259" key="6">
    <source>
        <dbReference type="Pfam" id="PF17389"/>
    </source>
</evidence>
<dbReference type="Pfam" id="PF17389">
    <property type="entry name" value="Bac_rhamnosid6H"/>
    <property type="match status" value="1"/>
</dbReference>
<evidence type="ECO:0000259" key="5">
    <source>
        <dbReference type="Pfam" id="PF08531"/>
    </source>
</evidence>
<dbReference type="Pfam" id="PF05592">
    <property type="entry name" value="Bac_rhamnosid"/>
    <property type="match status" value="1"/>
</dbReference>
<evidence type="ECO:0000256" key="2">
    <source>
        <dbReference type="ARBA" id="ARBA00012652"/>
    </source>
</evidence>
<evidence type="ECO:0000313" key="8">
    <source>
        <dbReference type="Proteomes" id="UP000019335"/>
    </source>
</evidence>
<sequence>MGLALFQMPLPKVFFTTKPAWPVLTTPQTKPSIYRTMGPGLCFLATAALICLLSRHALAYECTITNPRVEYMPCPAMGIDVASPRFGWIVECASTSSIHTAASGSSSPNSKGPNGAGTPVRGTYQQAFQIIVTAADADGAVVWDSGRVESMESRHVVFGSVGRSPQAALSSATAYDWTVSVWVATDVPRKNVALEGRARNVAGKKILKVQDTGRRTGSARSQAMPAARFVTGMLNVTHDLSGAHWLVAKSSGQNLCRAPVQVGDVAVERAVLLVAGLGYHVASLNGRRVSDAELESGWTDYERRVPYSVYDVTGLVRGQGAWNVLGVALGNGWYATWGGGEPSRVRKTFIAKLFVNGKEVLASTAATRAEKKGRGEGDGTAVSSERGADDALWVCGEGPVVYDSLYNGEVFDARRASRVQGWDTPEFKIDSHWDFAMIAPAPPPGKLVAPKMPPVRRVAELPALSLSEPAPGVFVVDFGQNIAGRVAISLPRTGTGNVTLRHAEVLQHTGITAHPVPGMISTDNLRSARATDVYMYGEGQGPDGRSGRGEGDVVVYEPTFTYHGFRYLEVRGYEPRLSDVKAVVLQSDAAPTGNIEFSDSLLNQLQAAIFWGQRGNLMSVPTDCPQRDERKGWLGDAQLSGEEVLFNFDVVATLIKFVRDICDTQNEVGQIADTAPFTFGGRPADPSWGSALPSLVFYLFTATGDTLVLQEFYPYLVKYLDSLLVAAEIAGLANLYKSYGDWCALPGVPMCSPHLTGSFSFLENVRQMAEMAAALGKTQDEKIYLAYHQSFTRAFHGAFYRNGTYDNGVQTCLALPLWAGAVPPDLQESIADKLVRDLVETHRYHATTGIIGMKYMLEVLSRMGKTDVAARMLQQRDYPSFGYMLTNPHEPATTIWELWNGDQAGPEMNSRNHVMFGGSVGGWLYKFLGGVRAGPASLAAAGYREVEFAPPLGTCMPLTKVSTSLQTLQGRVRMDWELGPCEEASPPWSSKELRPSTNSSKSSCRRLLTSILIPLGSRGHVILDGRTLAPTSPAFTVHIDGVDVLEASLEPWGLEVLQATDSLVELSLTSGTWMIETLFEVNAEAASLCDTDTAFSLSPRGGGGGYSGGMQDATGAEGVTATS</sequence>
<dbReference type="InterPro" id="IPR008902">
    <property type="entry name" value="Rhamnosid_concanavalin"/>
</dbReference>
<gene>
    <name evidence="7" type="ORF">Naga_100136g2</name>
</gene>
<dbReference type="Proteomes" id="UP000019335">
    <property type="component" value="Chromosome 3"/>
</dbReference>
<protein>
    <recommendedName>
        <fullName evidence="2">alpha-L-rhamnosidase</fullName>
        <ecNumber evidence="2">3.2.1.40</ecNumber>
    </recommendedName>
</protein>
<dbReference type="OrthoDB" id="186643at2759"/>
<dbReference type="PANTHER" id="PTHR33307">
    <property type="entry name" value="ALPHA-RHAMNOSIDASE (EUROFUNG)"/>
    <property type="match status" value="1"/>
</dbReference>
<evidence type="ECO:0000256" key="3">
    <source>
        <dbReference type="SAM" id="MobiDB-lite"/>
    </source>
</evidence>
<name>W7U921_9STRA</name>
<dbReference type="GO" id="GO:0005975">
    <property type="term" value="P:carbohydrate metabolic process"/>
    <property type="evidence" value="ECO:0007669"/>
    <property type="project" value="InterPro"/>
</dbReference>
<keyword evidence="8" id="KW-1185">Reference proteome</keyword>
<dbReference type="GO" id="GO:0030596">
    <property type="term" value="F:alpha-L-rhamnosidase activity"/>
    <property type="evidence" value="ECO:0007669"/>
    <property type="project" value="UniProtKB-EC"/>
</dbReference>
<dbReference type="AlphaFoldDB" id="W7U921"/>
<evidence type="ECO:0000313" key="7">
    <source>
        <dbReference type="EMBL" id="EWM29321.1"/>
    </source>
</evidence>
<dbReference type="SUPFAM" id="SSF48208">
    <property type="entry name" value="Six-hairpin glycosidases"/>
    <property type="match status" value="1"/>
</dbReference>
<feature type="domain" description="Alpha-L-rhamnosidase concanavalin-like" evidence="4">
    <location>
        <begin position="470"/>
        <end position="585"/>
    </location>
</feature>
<reference evidence="7 8" key="1">
    <citation type="journal article" date="2014" name="Mol. Plant">
        <title>Chromosome Scale Genome Assembly and Transcriptome Profiling of Nannochloropsis gaditana in Nitrogen Depletion.</title>
        <authorList>
            <person name="Corteggiani Carpinelli E."/>
            <person name="Telatin A."/>
            <person name="Vitulo N."/>
            <person name="Forcato C."/>
            <person name="D'Angelo M."/>
            <person name="Schiavon R."/>
            <person name="Vezzi A."/>
            <person name="Giacometti G.M."/>
            <person name="Morosinotto T."/>
            <person name="Valle G."/>
        </authorList>
    </citation>
    <scope>NUCLEOTIDE SEQUENCE [LARGE SCALE GENOMIC DNA]</scope>
    <source>
        <strain evidence="7 8">B-31</strain>
    </source>
</reference>
<feature type="region of interest" description="Disordered" evidence="3">
    <location>
        <begin position="100"/>
        <end position="119"/>
    </location>
</feature>
<dbReference type="Gene3D" id="1.50.10.10">
    <property type="match status" value="1"/>
</dbReference>
<dbReference type="Pfam" id="PF08531">
    <property type="entry name" value="Bac_rhamnosid_N"/>
    <property type="match status" value="1"/>
</dbReference>
<dbReference type="EMBL" id="AZIL01000171">
    <property type="protein sequence ID" value="EWM29321.1"/>
    <property type="molecule type" value="Genomic_DNA"/>
</dbReference>
<feature type="region of interest" description="Disordered" evidence="3">
    <location>
        <begin position="1102"/>
        <end position="1123"/>
    </location>
</feature>
<evidence type="ECO:0000256" key="1">
    <source>
        <dbReference type="ARBA" id="ARBA00001445"/>
    </source>
</evidence>
<feature type="domain" description="Alpha-L-rhamnosidase six-hairpin glycosidase" evidence="6">
    <location>
        <begin position="592"/>
        <end position="926"/>
    </location>
</feature>
<dbReference type="InterPro" id="IPR013737">
    <property type="entry name" value="Bac_rhamnosid_N"/>
</dbReference>
<feature type="compositionally biased region" description="Low complexity" evidence="3">
    <location>
        <begin position="100"/>
        <end position="117"/>
    </location>
</feature>
<accession>W7U921</accession>
<feature type="domain" description="Bacterial alpha-L-rhamnosidase N-terminal" evidence="5">
    <location>
        <begin position="267"/>
        <end position="458"/>
    </location>
</feature>
<comment type="catalytic activity">
    <reaction evidence="1">
        <text>Hydrolysis of terminal non-reducing alpha-L-rhamnose residues in alpha-L-rhamnosides.</text>
        <dbReference type="EC" id="3.2.1.40"/>
    </reaction>
</comment>
<comment type="caution">
    <text evidence="7">The sequence shown here is derived from an EMBL/GenBank/DDBJ whole genome shotgun (WGS) entry which is preliminary data.</text>
</comment>
<proteinExistence type="predicted"/>
<dbReference type="Pfam" id="PF25788">
    <property type="entry name" value="Ig_Rha78A_N"/>
    <property type="match status" value="1"/>
</dbReference>
<organism evidence="7 8">
    <name type="scientific">Nannochloropsis gaditana</name>
    <dbReference type="NCBI Taxonomy" id="72520"/>
    <lineage>
        <taxon>Eukaryota</taxon>
        <taxon>Sar</taxon>
        <taxon>Stramenopiles</taxon>
        <taxon>Ochrophyta</taxon>
        <taxon>Eustigmatophyceae</taxon>
        <taxon>Eustigmatales</taxon>
        <taxon>Monodopsidaceae</taxon>
        <taxon>Nannochloropsis</taxon>
    </lineage>
</organism>
<dbReference type="InterPro" id="IPR008928">
    <property type="entry name" value="6-hairpin_glycosidase_sf"/>
</dbReference>